<feature type="compositionally biased region" description="Pro residues" evidence="1">
    <location>
        <begin position="21"/>
        <end position="31"/>
    </location>
</feature>
<gene>
    <name evidence="2" type="ORF">HP507_00905</name>
</gene>
<protein>
    <submittedName>
        <fullName evidence="2">Uncharacterized protein</fullName>
    </submittedName>
</protein>
<dbReference type="Proteomes" id="UP000573001">
    <property type="component" value="Unassembled WGS sequence"/>
</dbReference>
<sequence>MTDTHPEDDARKARAQGPSVPAVPPPPPPVLPRRMPADTPRPTHPAQHVAPESPADLPAAGTEPETPRYEPRVSAPGEDLPGAPPARRESPDRDVPESATLAGHAPDAAHP</sequence>
<evidence type="ECO:0000256" key="1">
    <source>
        <dbReference type="SAM" id="MobiDB-lite"/>
    </source>
</evidence>
<name>A0ABX2M6A7_9MICO</name>
<reference evidence="2 3" key="1">
    <citation type="submission" date="2020-05" db="EMBL/GenBank/DDBJ databases">
        <title>Genome Sequencing of Type Strains.</title>
        <authorList>
            <person name="Lemaire J.F."/>
            <person name="Inderbitzin P."/>
            <person name="Gregorio O.A."/>
            <person name="Collins S.B."/>
            <person name="Wespe N."/>
            <person name="Knight-Connoni V."/>
        </authorList>
    </citation>
    <scope>NUCLEOTIDE SEQUENCE [LARGE SCALE GENOMIC DNA]</scope>
    <source>
        <strain evidence="2 3">ATCC 19096</strain>
    </source>
</reference>
<comment type="caution">
    <text evidence="2">The sequence shown here is derived from an EMBL/GenBank/DDBJ whole genome shotgun (WGS) entry which is preliminary data.</text>
</comment>
<accession>A0ABX2M6A7</accession>
<feature type="region of interest" description="Disordered" evidence="1">
    <location>
        <begin position="1"/>
        <end position="111"/>
    </location>
</feature>
<feature type="compositionally biased region" description="Basic and acidic residues" evidence="1">
    <location>
        <begin position="86"/>
        <end position="96"/>
    </location>
</feature>
<evidence type="ECO:0000313" key="2">
    <source>
        <dbReference type="EMBL" id="NUU12410.1"/>
    </source>
</evidence>
<dbReference type="EMBL" id="JABMCE010000034">
    <property type="protein sequence ID" value="NUU12410.1"/>
    <property type="molecule type" value="Genomic_DNA"/>
</dbReference>
<feature type="compositionally biased region" description="Basic and acidic residues" evidence="1">
    <location>
        <begin position="1"/>
        <end position="12"/>
    </location>
</feature>
<keyword evidence="3" id="KW-1185">Reference proteome</keyword>
<organism evidence="2 3">
    <name type="scientific">Curtobacterium pusillum</name>
    <dbReference type="NCBI Taxonomy" id="69373"/>
    <lineage>
        <taxon>Bacteria</taxon>
        <taxon>Bacillati</taxon>
        <taxon>Actinomycetota</taxon>
        <taxon>Actinomycetes</taxon>
        <taxon>Micrococcales</taxon>
        <taxon>Microbacteriaceae</taxon>
        <taxon>Curtobacterium</taxon>
    </lineage>
</organism>
<proteinExistence type="predicted"/>
<feature type="non-terminal residue" evidence="2">
    <location>
        <position position="111"/>
    </location>
</feature>
<evidence type="ECO:0000313" key="3">
    <source>
        <dbReference type="Proteomes" id="UP000573001"/>
    </source>
</evidence>